<dbReference type="EMBL" id="VEVO01000017">
    <property type="protein sequence ID" value="KAF0028383.1"/>
    <property type="molecule type" value="Genomic_DNA"/>
</dbReference>
<sequence length="111" mass="12094">MKDPTEPAAMHGSDRLRDVNTAIHPFARFGGGASFRGRPQYEEGGVSGILTAAEWRRCVAETLFEMSPPKEAPPAIWDSLVLCVVYIMSLCSDYVEAPCAVLDPRCHGNPT</sequence>
<organism evidence="1 2">
    <name type="scientific">Scophthalmus maximus</name>
    <name type="common">Turbot</name>
    <name type="synonym">Psetta maxima</name>
    <dbReference type="NCBI Taxonomy" id="52904"/>
    <lineage>
        <taxon>Eukaryota</taxon>
        <taxon>Metazoa</taxon>
        <taxon>Chordata</taxon>
        <taxon>Craniata</taxon>
        <taxon>Vertebrata</taxon>
        <taxon>Euteleostomi</taxon>
        <taxon>Actinopterygii</taxon>
        <taxon>Neopterygii</taxon>
        <taxon>Teleostei</taxon>
        <taxon>Neoteleostei</taxon>
        <taxon>Acanthomorphata</taxon>
        <taxon>Carangaria</taxon>
        <taxon>Pleuronectiformes</taxon>
        <taxon>Pleuronectoidei</taxon>
        <taxon>Scophthalmidae</taxon>
        <taxon>Scophthalmus</taxon>
    </lineage>
</organism>
<evidence type="ECO:0000313" key="1">
    <source>
        <dbReference type="EMBL" id="KAF0028383.1"/>
    </source>
</evidence>
<name>A0A6A4S219_SCOMX</name>
<dbReference type="Proteomes" id="UP000438429">
    <property type="component" value="Unassembled WGS sequence"/>
</dbReference>
<dbReference type="AlphaFoldDB" id="A0A6A4S219"/>
<reference evidence="1 2" key="1">
    <citation type="submission" date="2019-06" db="EMBL/GenBank/DDBJ databases">
        <title>Draft genomes of female and male turbot (Scophthalmus maximus).</title>
        <authorList>
            <person name="Xu H."/>
            <person name="Xu X.-W."/>
            <person name="Shao C."/>
            <person name="Chen S."/>
        </authorList>
    </citation>
    <scope>NUCLEOTIDE SEQUENCE [LARGE SCALE GENOMIC DNA]</scope>
    <source>
        <strain evidence="1">Ysfricsl-2016a</strain>
        <tissue evidence="1">Blood</tissue>
    </source>
</reference>
<accession>A0A6A4S219</accession>
<gene>
    <name evidence="1" type="ORF">F2P81_019470</name>
</gene>
<comment type="caution">
    <text evidence="1">The sequence shown here is derived from an EMBL/GenBank/DDBJ whole genome shotgun (WGS) entry which is preliminary data.</text>
</comment>
<evidence type="ECO:0000313" key="2">
    <source>
        <dbReference type="Proteomes" id="UP000438429"/>
    </source>
</evidence>
<proteinExistence type="predicted"/>
<protein>
    <submittedName>
        <fullName evidence="1">Uncharacterized protein</fullName>
    </submittedName>
</protein>